<dbReference type="Proteomes" id="UP000307790">
    <property type="component" value="Unassembled WGS sequence"/>
</dbReference>
<dbReference type="EMBL" id="VCBC01000003">
    <property type="protein sequence ID" value="TLU67304.1"/>
    <property type="molecule type" value="Genomic_DNA"/>
</dbReference>
<dbReference type="Gene3D" id="2.40.160.10">
    <property type="entry name" value="Porin"/>
    <property type="match status" value="1"/>
</dbReference>
<proteinExistence type="predicted"/>
<dbReference type="OrthoDB" id="784582at2"/>
<evidence type="ECO:0000313" key="6">
    <source>
        <dbReference type="EMBL" id="TLU67304.1"/>
    </source>
</evidence>
<evidence type="ECO:0000256" key="4">
    <source>
        <dbReference type="SAM" id="SignalP"/>
    </source>
</evidence>
<evidence type="ECO:0000259" key="5">
    <source>
        <dbReference type="Pfam" id="PF13609"/>
    </source>
</evidence>
<keyword evidence="2 4" id="KW-0732">Signal</keyword>
<feature type="signal peptide" evidence="4">
    <location>
        <begin position="1"/>
        <end position="23"/>
    </location>
</feature>
<dbReference type="SUPFAM" id="SSF56935">
    <property type="entry name" value="Porins"/>
    <property type="match status" value="1"/>
</dbReference>
<keyword evidence="3" id="KW-0472">Membrane</keyword>
<dbReference type="PANTHER" id="PTHR34501:SF2">
    <property type="entry name" value="OUTER MEMBRANE PORIN F-RELATED"/>
    <property type="match status" value="1"/>
</dbReference>
<dbReference type="Pfam" id="PF13609">
    <property type="entry name" value="Porin_4"/>
    <property type="match status" value="1"/>
</dbReference>
<dbReference type="InterPro" id="IPR023614">
    <property type="entry name" value="Porin_dom_sf"/>
</dbReference>
<dbReference type="AlphaFoldDB" id="A0A5R9IP34"/>
<sequence>MRKNYQLSCLAVILAALCRPSFAAIEVYKDEHTSIVTQGFIRVVYQKVDDFDQFTDSGSRLGFKIFHQIQNDWTTGINVEWGTQFEQNGNFSIGGNAQTPIGESGDAITSRIGNVFLSHDDWGTITLGKQLAIYYLALYHTDWYNYWGGAANGAFNFGTDGGFSGTGRAEQALSWAKSYGVFDLGIQIHVQDEPLEIRTDTCNELNTNADLCRIIRNFDGQTLGRTGNGYGASLGYNLNDWLFSVAYNLNNVIIDPMFGNLGVEDGKDEIWGAGIKYGQFGSDGLYMAAMYNESSLHEVDDSGLFYDARGSELMVKYNFTNNYGVYGGYNDLRAKDSSTPYQLHHTLAGIEYRFDHISGLVFVEAKRNDVIFSDNTTNDEFEIALGVTYNLY</sequence>
<dbReference type="GO" id="GO:0015288">
    <property type="term" value="F:porin activity"/>
    <property type="evidence" value="ECO:0007669"/>
    <property type="project" value="InterPro"/>
</dbReference>
<protein>
    <submittedName>
        <fullName evidence="6">Porin</fullName>
    </submittedName>
</protein>
<dbReference type="RefSeq" id="WP_138318586.1">
    <property type="nucleotide sequence ID" value="NZ_VCBC01000003.1"/>
</dbReference>
<evidence type="ECO:0000256" key="2">
    <source>
        <dbReference type="ARBA" id="ARBA00022729"/>
    </source>
</evidence>
<dbReference type="InterPro" id="IPR033900">
    <property type="entry name" value="Gram_neg_porin_domain"/>
</dbReference>
<comment type="subcellular location">
    <subcellularLocation>
        <location evidence="1">Cell outer membrane</location>
        <topology evidence="1">Multi-pass membrane protein</topology>
    </subcellularLocation>
</comment>
<organism evidence="6 7">
    <name type="scientific">Thalassotalea litorea</name>
    <dbReference type="NCBI Taxonomy" id="2020715"/>
    <lineage>
        <taxon>Bacteria</taxon>
        <taxon>Pseudomonadati</taxon>
        <taxon>Pseudomonadota</taxon>
        <taxon>Gammaproteobacteria</taxon>
        <taxon>Alteromonadales</taxon>
        <taxon>Colwelliaceae</taxon>
        <taxon>Thalassotalea</taxon>
    </lineage>
</organism>
<evidence type="ECO:0000313" key="7">
    <source>
        <dbReference type="Proteomes" id="UP000307790"/>
    </source>
</evidence>
<feature type="chain" id="PRO_5024446199" evidence="4">
    <location>
        <begin position="24"/>
        <end position="392"/>
    </location>
</feature>
<comment type="caution">
    <text evidence="6">The sequence shown here is derived from an EMBL/GenBank/DDBJ whole genome shotgun (WGS) entry which is preliminary data.</text>
</comment>
<dbReference type="InterPro" id="IPR050298">
    <property type="entry name" value="Gram-neg_bact_OMP"/>
</dbReference>
<keyword evidence="7" id="KW-1185">Reference proteome</keyword>
<dbReference type="PANTHER" id="PTHR34501">
    <property type="entry name" value="PROTEIN YDDL-RELATED"/>
    <property type="match status" value="1"/>
</dbReference>
<evidence type="ECO:0000256" key="1">
    <source>
        <dbReference type="ARBA" id="ARBA00004571"/>
    </source>
</evidence>
<reference evidence="6 7" key="1">
    <citation type="submission" date="2019-05" db="EMBL/GenBank/DDBJ databases">
        <title>Genome sequences of Thalassotalea litorea 1K03283.</title>
        <authorList>
            <person name="Zhang D."/>
        </authorList>
    </citation>
    <scope>NUCLEOTIDE SEQUENCE [LARGE SCALE GENOMIC DNA]</scope>
    <source>
        <strain evidence="6 7">MCCC 1K03283</strain>
    </source>
</reference>
<dbReference type="CDD" id="cd00342">
    <property type="entry name" value="gram_neg_porins"/>
    <property type="match status" value="1"/>
</dbReference>
<evidence type="ECO:0000256" key="3">
    <source>
        <dbReference type="ARBA" id="ARBA00023136"/>
    </source>
</evidence>
<name>A0A5R9IP34_9GAMM</name>
<dbReference type="GO" id="GO:0009279">
    <property type="term" value="C:cell outer membrane"/>
    <property type="evidence" value="ECO:0007669"/>
    <property type="project" value="UniProtKB-SubCell"/>
</dbReference>
<accession>A0A5R9IP34</accession>
<feature type="domain" description="Porin" evidence="5">
    <location>
        <begin position="13"/>
        <end position="391"/>
    </location>
</feature>
<gene>
    <name evidence="6" type="ORF">FE810_03200</name>
</gene>